<dbReference type="Proteomes" id="UP000015105">
    <property type="component" value="Chromosome 6D"/>
</dbReference>
<evidence type="ECO:0000313" key="3">
    <source>
        <dbReference type="Proteomes" id="UP000015105"/>
    </source>
</evidence>
<evidence type="ECO:0000313" key="2">
    <source>
        <dbReference type="EnsemblPlants" id="AET6Gv20388700.34"/>
    </source>
</evidence>
<proteinExistence type="predicted"/>
<reference evidence="3" key="1">
    <citation type="journal article" date="2014" name="Science">
        <title>Ancient hybridizations among the ancestral genomes of bread wheat.</title>
        <authorList>
            <consortium name="International Wheat Genome Sequencing Consortium,"/>
            <person name="Marcussen T."/>
            <person name="Sandve S.R."/>
            <person name="Heier L."/>
            <person name="Spannagl M."/>
            <person name="Pfeifer M."/>
            <person name="Jakobsen K.S."/>
            <person name="Wulff B.B."/>
            <person name="Steuernagel B."/>
            <person name="Mayer K.F."/>
            <person name="Olsen O.A."/>
        </authorList>
    </citation>
    <scope>NUCLEOTIDE SEQUENCE [LARGE SCALE GENOMIC DNA]</scope>
    <source>
        <strain evidence="3">cv. AL8/78</strain>
    </source>
</reference>
<evidence type="ECO:0000256" key="1">
    <source>
        <dbReference type="SAM" id="MobiDB-lite"/>
    </source>
</evidence>
<organism evidence="2 3">
    <name type="scientific">Aegilops tauschii subsp. strangulata</name>
    <name type="common">Goatgrass</name>
    <dbReference type="NCBI Taxonomy" id="200361"/>
    <lineage>
        <taxon>Eukaryota</taxon>
        <taxon>Viridiplantae</taxon>
        <taxon>Streptophyta</taxon>
        <taxon>Embryophyta</taxon>
        <taxon>Tracheophyta</taxon>
        <taxon>Spermatophyta</taxon>
        <taxon>Magnoliopsida</taxon>
        <taxon>Liliopsida</taxon>
        <taxon>Poales</taxon>
        <taxon>Poaceae</taxon>
        <taxon>BOP clade</taxon>
        <taxon>Pooideae</taxon>
        <taxon>Triticodae</taxon>
        <taxon>Triticeae</taxon>
        <taxon>Triticinae</taxon>
        <taxon>Aegilops</taxon>
    </lineage>
</organism>
<reference evidence="2" key="4">
    <citation type="submission" date="2019-03" db="UniProtKB">
        <authorList>
            <consortium name="EnsemblPlants"/>
        </authorList>
    </citation>
    <scope>IDENTIFICATION</scope>
</reference>
<sequence>AAPLGGSVGFTTFSAFFRVKHFFHFHHHFSRAQICSDKWASANGSDQTEAQTRDAGHAHVDAPRLRPSPPAACPT</sequence>
<dbReference type="Gramene" id="AET6Gv20388700.34">
    <property type="protein sequence ID" value="AET6Gv20388700.34"/>
    <property type="gene ID" value="AET6Gv20388700"/>
</dbReference>
<reference evidence="3" key="2">
    <citation type="journal article" date="2017" name="Nat. Plants">
        <title>The Aegilops tauschii genome reveals multiple impacts of transposons.</title>
        <authorList>
            <person name="Zhao G."/>
            <person name="Zou C."/>
            <person name="Li K."/>
            <person name="Wang K."/>
            <person name="Li T."/>
            <person name="Gao L."/>
            <person name="Zhang X."/>
            <person name="Wang H."/>
            <person name="Yang Z."/>
            <person name="Liu X."/>
            <person name="Jiang W."/>
            <person name="Mao L."/>
            <person name="Kong X."/>
            <person name="Jiao Y."/>
            <person name="Jia J."/>
        </authorList>
    </citation>
    <scope>NUCLEOTIDE SEQUENCE [LARGE SCALE GENOMIC DNA]</scope>
    <source>
        <strain evidence="3">cv. AL8/78</strain>
    </source>
</reference>
<protein>
    <submittedName>
        <fullName evidence="2">Uncharacterized protein</fullName>
    </submittedName>
</protein>
<dbReference type="EnsemblPlants" id="AET6Gv20388700.34">
    <property type="protein sequence ID" value="AET6Gv20388700.34"/>
    <property type="gene ID" value="AET6Gv20388700"/>
</dbReference>
<feature type="compositionally biased region" description="Basic and acidic residues" evidence="1">
    <location>
        <begin position="51"/>
        <end position="64"/>
    </location>
</feature>
<feature type="region of interest" description="Disordered" evidence="1">
    <location>
        <begin position="40"/>
        <end position="75"/>
    </location>
</feature>
<name>A0A453NIN2_AEGTS</name>
<feature type="compositionally biased region" description="Pro residues" evidence="1">
    <location>
        <begin position="66"/>
        <end position="75"/>
    </location>
</feature>
<dbReference type="AlphaFoldDB" id="A0A453NIN2"/>
<reference evidence="2" key="3">
    <citation type="journal article" date="2017" name="Nature">
        <title>Genome sequence of the progenitor of the wheat D genome Aegilops tauschii.</title>
        <authorList>
            <person name="Luo M.C."/>
            <person name="Gu Y.Q."/>
            <person name="Puiu D."/>
            <person name="Wang H."/>
            <person name="Twardziok S.O."/>
            <person name="Deal K.R."/>
            <person name="Huo N."/>
            <person name="Zhu T."/>
            <person name="Wang L."/>
            <person name="Wang Y."/>
            <person name="McGuire P.E."/>
            <person name="Liu S."/>
            <person name="Long H."/>
            <person name="Ramasamy R.K."/>
            <person name="Rodriguez J.C."/>
            <person name="Van S.L."/>
            <person name="Yuan L."/>
            <person name="Wang Z."/>
            <person name="Xia Z."/>
            <person name="Xiao L."/>
            <person name="Anderson O.D."/>
            <person name="Ouyang S."/>
            <person name="Liang Y."/>
            <person name="Zimin A.V."/>
            <person name="Pertea G."/>
            <person name="Qi P."/>
            <person name="Bennetzen J.L."/>
            <person name="Dai X."/>
            <person name="Dawson M.W."/>
            <person name="Muller H.G."/>
            <person name="Kugler K."/>
            <person name="Rivarola-Duarte L."/>
            <person name="Spannagl M."/>
            <person name="Mayer K.F.X."/>
            <person name="Lu F.H."/>
            <person name="Bevan M.W."/>
            <person name="Leroy P."/>
            <person name="Li P."/>
            <person name="You F.M."/>
            <person name="Sun Q."/>
            <person name="Liu Z."/>
            <person name="Lyons E."/>
            <person name="Wicker T."/>
            <person name="Salzberg S.L."/>
            <person name="Devos K.M."/>
            <person name="Dvorak J."/>
        </authorList>
    </citation>
    <scope>NUCLEOTIDE SEQUENCE [LARGE SCALE GENOMIC DNA]</scope>
    <source>
        <strain evidence="2">cv. AL8/78</strain>
    </source>
</reference>
<reference evidence="2" key="5">
    <citation type="journal article" date="2021" name="G3 (Bethesda)">
        <title>Aegilops tauschii genome assembly Aet v5.0 features greater sequence contiguity and improved annotation.</title>
        <authorList>
            <person name="Wang L."/>
            <person name="Zhu T."/>
            <person name="Rodriguez J.C."/>
            <person name="Deal K.R."/>
            <person name="Dubcovsky J."/>
            <person name="McGuire P.E."/>
            <person name="Lux T."/>
            <person name="Spannagl M."/>
            <person name="Mayer K.F.X."/>
            <person name="Baldrich P."/>
            <person name="Meyers B.C."/>
            <person name="Huo N."/>
            <person name="Gu Y.Q."/>
            <person name="Zhou H."/>
            <person name="Devos K.M."/>
            <person name="Bennetzen J.L."/>
            <person name="Unver T."/>
            <person name="Budak H."/>
            <person name="Gulick P.J."/>
            <person name="Galiba G."/>
            <person name="Kalapos B."/>
            <person name="Nelson D.R."/>
            <person name="Li P."/>
            <person name="You F.M."/>
            <person name="Luo M.C."/>
            <person name="Dvorak J."/>
        </authorList>
    </citation>
    <scope>NUCLEOTIDE SEQUENCE [LARGE SCALE GENOMIC DNA]</scope>
    <source>
        <strain evidence="2">cv. AL8/78</strain>
    </source>
</reference>
<keyword evidence="3" id="KW-1185">Reference proteome</keyword>
<accession>A0A453NIN2</accession>